<protein>
    <recommendedName>
        <fullName evidence="3">Immunity protein 35</fullName>
    </recommendedName>
</protein>
<evidence type="ECO:0000313" key="1">
    <source>
        <dbReference type="EMBL" id="SDK14716.1"/>
    </source>
</evidence>
<sequence>MNLDQARALAEEYINGARGPEQDAVPVGVYGFDGGYVAWVRDLEPDDPAKLPETLGGGCLVIDRATGEVVTRPLLDPETVAELWPGRRHR</sequence>
<dbReference type="RefSeq" id="WP_090762800.1">
    <property type="nucleotide sequence ID" value="NZ_FNFB01000005.1"/>
</dbReference>
<dbReference type="OrthoDB" id="3538906at2"/>
<gene>
    <name evidence="1" type="ORF">SAMN05421874_105295</name>
</gene>
<evidence type="ECO:0008006" key="3">
    <source>
        <dbReference type="Google" id="ProtNLM"/>
    </source>
</evidence>
<accession>A0A1G8ZHX4</accession>
<dbReference type="Proteomes" id="UP000198683">
    <property type="component" value="Unassembled WGS sequence"/>
</dbReference>
<reference evidence="1 2" key="1">
    <citation type="submission" date="2016-10" db="EMBL/GenBank/DDBJ databases">
        <authorList>
            <person name="de Groot N.N."/>
        </authorList>
    </citation>
    <scope>NUCLEOTIDE SEQUENCE [LARGE SCALE GENOMIC DNA]</scope>
    <source>
        <strain evidence="1 2">CGMCC 4.5681</strain>
    </source>
</reference>
<name>A0A1G8ZHX4_9ACTN</name>
<dbReference type="EMBL" id="FNFB01000005">
    <property type="protein sequence ID" value="SDK14716.1"/>
    <property type="molecule type" value="Genomic_DNA"/>
</dbReference>
<dbReference type="AlphaFoldDB" id="A0A1G8ZHX4"/>
<keyword evidence="2" id="KW-1185">Reference proteome</keyword>
<organism evidence="1 2">
    <name type="scientific">Nonomuraea maritima</name>
    <dbReference type="NCBI Taxonomy" id="683260"/>
    <lineage>
        <taxon>Bacteria</taxon>
        <taxon>Bacillati</taxon>
        <taxon>Actinomycetota</taxon>
        <taxon>Actinomycetes</taxon>
        <taxon>Streptosporangiales</taxon>
        <taxon>Streptosporangiaceae</taxon>
        <taxon>Nonomuraea</taxon>
    </lineage>
</organism>
<proteinExistence type="predicted"/>
<evidence type="ECO:0000313" key="2">
    <source>
        <dbReference type="Proteomes" id="UP000198683"/>
    </source>
</evidence>